<accession>A0A8H4ACV9</accession>
<evidence type="ECO:0000313" key="1">
    <source>
        <dbReference type="EMBL" id="KAF0480581.1"/>
    </source>
</evidence>
<evidence type="ECO:0000313" key="2">
    <source>
        <dbReference type="Proteomes" id="UP000439903"/>
    </source>
</evidence>
<reference evidence="1 2" key="1">
    <citation type="journal article" date="2019" name="Environ. Microbiol.">
        <title>At the nexus of three kingdoms: the genome of the mycorrhizal fungus Gigaspora margarita provides insights into plant, endobacterial and fungal interactions.</title>
        <authorList>
            <person name="Venice F."/>
            <person name="Ghignone S."/>
            <person name="Salvioli di Fossalunga A."/>
            <person name="Amselem J."/>
            <person name="Novero M."/>
            <person name="Xianan X."/>
            <person name="Sedzielewska Toro K."/>
            <person name="Morin E."/>
            <person name="Lipzen A."/>
            <person name="Grigoriev I.V."/>
            <person name="Henrissat B."/>
            <person name="Martin F.M."/>
            <person name="Bonfante P."/>
        </authorList>
    </citation>
    <scope>NUCLEOTIDE SEQUENCE [LARGE SCALE GENOMIC DNA]</scope>
    <source>
        <strain evidence="1 2">BEG34</strain>
    </source>
</reference>
<keyword evidence="2" id="KW-1185">Reference proteome</keyword>
<organism evidence="1 2">
    <name type="scientific">Gigaspora margarita</name>
    <dbReference type="NCBI Taxonomy" id="4874"/>
    <lineage>
        <taxon>Eukaryota</taxon>
        <taxon>Fungi</taxon>
        <taxon>Fungi incertae sedis</taxon>
        <taxon>Mucoromycota</taxon>
        <taxon>Glomeromycotina</taxon>
        <taxon>Glomeromycetes</taxon>
        <taxon>Diversisporales</taxon>
        <taxon>Gigasporaceae</taxon>
        <taxon>Gigaspora</taxon>
    </lineage>
</organism>
<dbReference type="Proteomes" id="UP000439903">
    <property type="component" value="Unassembled WGS sequence"/>
</dbReference>
<dbReference type="AlphaFoldDB" id="A0A8H4ACV9"/>
<dbReference type="EMBL" id="WTPW01000779">
    <property type="protein sequence ID" value="KAF0480581.1"/>
    <property type="molecule type" value="Genomic_DNA"/>
</dbReference>
<proteinExistence type="predicted"/>
<dbReference type="OrthoDB" id="10508427at2759"/>
<gene>
    <name evidence="1" type="ORF">F8M41_023697</name>
</gene>
<comment type="caution">
    <text evidence="1">The sequence shown here is derived from an EMBL/GenBank/DDBJ whole genome shotgun (WGS) entry which is preliminary data.</text>
</comment>
<name>A0A8H4ACV9_GIGMA</name>
<protein>
    <submittedName>
        <fullName evidence="1">Uncharacterized protein</fullName>
    </submittedName>
</protein>
<sequence length="130" mass="14868">MNANTDTQELTFSDKESSVNWLCTQPDLINKVQILSKTSLLHKIFVATKENIEQFVASKVWQQKLSKYLDASDFSEFKKSSSSIKSLENFFAKSLNIHIEYLIAVCNQANLSYSKNILAKIKTLDQHTFI</sequence>